<organism evidence="1 2">
    <name type="scientific">Empedobacter falsenii</name>
    <dbReference type="NCBI Taxonomy" id="343874"/>
    <lineage>
        <taxon>Bacteria</taxon>
        <taxon>Pseudomonadati</taxon>
        <taxon>Bacteroidota</taxon>
        <taxon>Flavobacteriia</taxon>
        <taxon>Flavobacteriales</taxon>
        <taxon>Weeksellaceae</taxon>
        <taxon>Empedobacter</taxon>
    </lineage>
</organism>
<dbReference type="Proteomes" id="UP001173578">
    <property type="component" value="Unassembled WGS sequence"/>
</dbReference>
<comment type="caution">
    <text evidence="1">The sequence shown here is derived from an EMBL/GenBank/DDBJ whole genome shotgun (WGS) entry which is preliminary data.</text>
</comment>
<dbReference type="AlphaFoldDB" id="A0AAW7DMT0"/>
<evidence type="ECO:0000313" key="1">
    <source>
        <dbReference type="EMBL" id="MDM1552846.1"/>
    </source>
</evidence>
<name>A0AAW7DMT0_9FLAO</name>
<dbReference type="RefSeq" id="WP_286487217.1">
    <property type="nucleotide sequence ID" value="NZ_JACALR010000010.1"/>
</dbReference>
<dbReference type="EMBL" id="JACALR010000010">
    <property type="protein sequence ID" value="MDM1552846.1"/>
    <property type="molecule type" value="Genomic_DNA"/>
</dbReference>
<accession>A0AAW7DMT0</accession>
<sequence length="120" mass="14495">MENYVIIEGIVLDCRLVNDTKFRDLFDFRGVNPIYLELLNFIEEKLEDKLDHFDAKFKLYMDILLGKKDQMAVDLLINYHENYTSFFQLEAYKNFSGFQLHRLALEKVKEDIVHYYLEQK</sequence>
<proteinExistence type="predicted"/>
<evidence type="ECO:0000313" key="2">
    <source>
        <dbReference type="Proteomes" id="UP001173578"/>
    </source>
</evidence>
<protein>
    <submittedName>
        <fullName evidence="1">Uncharacterized protein</fullName>
    </submittedName>
</protein>
<reference evidence="1" key="2">
    <citation type="journal article" date="2022" name="Sci. Total Environ.">
        <title>Prevalence, transmission, and molecular epidemiology of tet(X)-positive bacteria among humans, animals, and environmental niches in China: An epidemiological, and genomic-based study.</title>
        <authorList>
            <person name="Dong N."/>
            <person name="Zeng Y."/>
            <person name="Cai C."/>
            <person name="Sun C."/>
            <person name="Lu J."/>
            <person name="Liu C."/>
            <person name="Zhou H."/>
            <person name="Sun Q."/>
            <person name="Shu L."/>
            <person name="Wang H."/>
            <person name="Wang Y."/>
            <person name="Wang S."/>
            <person name="Wu C."/>
            <person name="Chan E.W."/>
            <person name="Chen G."/>
            <person name="Shen Z."/>
            <person name="Chen S."/>
            <person name="Zhang R."/>
        </authorList>
    </citation>
    <scope>NUCLEOTIDE SEQUENCE</scope>
    <source>
        <strain evidence="1">210</strain>
    </source>
</reference>
<reference evidence="1" key="1">
    <citation type="submission" date="2020-06" db="EMBL/GenBank/DDBJ databases">
        <authorList>
            <person name="Dong N."/>
        </authorList>
    </citation>
    <scope>NUCLEOTIDE SEQUENCE</scope>
    <source>
        <strain evidence="1">210</strain>
    </source>
</reference>
<gene>
    <name evidence="1" type="ORF">HX095_16720</name>
</gene>